<comment type="subcellular location">
    <subcellularLocation>
        <location evidence="15">Postsynaptic cell membrane</location>
        <topology evidence="15">Multi-pass membrane protein</topology>
    </subcellularLocation>
</comment>
<dbReference type="SUPFAM" id="SSF53822">
    <property type="entry name" value="Periplasmic binding protein-like I"/>
    <property type="match status" value="1"/>
</dbReference>
<dbReference type="Gene3D" id="3.40.50.2300">
    <property type="match status" value="2"/>
</dbReference>
<evidence type="ECO:0000256" key="2">
    <source>
        <dbReference type="ARBA" id="ARBA00022448"/>
    </source>
</evidence>
<evidence type="ECO:0000256" key="19">
    <source>
        <dbReference type="PIRSR" id="PIRSR601508-3"/>
    </source>
</evidence>
<dbReference type="EMBL" id="CAJNOQ010001977">
    <property type="protein sequence ID" value="CAF0930904.1"/>
    <property type="molecule type" value="Genomic_DNA"/>
</dbReference>
<organism evidence="24 26">
    <name type="scientific">Didymodactylos carnosus</name>
    <dbReference type="NCBI Taxonomy" id="1234261"/>
    <lineage>
        <taxon>Eukaryota</taxon>
        <taxon>Metazoa</taxon>
        <taxon>Spiralia</taxon>
        <taxon>Gnathifera</taxon>
        <taxon>Rotifera</taxon>
        <taxon>Eurotatoria</taxon>
        <taxon>Bdelloidea</taxon>
        <taxon>Philodinida</taxon>
        <taxon>Philodinidae</taxon>
        <taxon>Didymodactylos</taxon>
    </lineage>
</organism>
<dbReference type="FunFam" id="3.40.190.10:FF:000210">
    <property type="entry name" value="Glutamate receptor ionotropic, kainate 1"/>
    <property type="match status" value="1"/>
</dbReference>
<dbReference type="PRINTS" id="PR00177">
    <property type="entry name" value="NMDARECEPTOR"/>
</dbReference>
<comment type="caution">
    <text evidence="24">The sequence shown here is derived from an EMBL/GenBank/DDBJ whole genome shotgun (WGS) entry which is preliminary data.</text>
</comment>
<evidence type="ECO:0000256" key="7">
    <source>
        <dbReference type="ARBA" id="ARBA00023018"/>
    </source>
</evidence>
<keyword evidence="26" id="KW-1185">Reference proteome</keyword>
<dbReference type="AlphaFoldDB" id="A0A814BP19"/>
<keyword evidence="8" id="KW-0406">Ion transport</keyword>
<feature type="binding site" evidence="17">
    <location>
        <position position="475"/>
    </location>
    <ligand>
        <name>L-glutamate</name>
        <dbReference type="ChEBI" id="CHEBI:29985"/>
    </ligand>
</feature>
<feature type="binding site" evidence="17">
    <location>
        <position position="482"/>
    </location>
    <ligand>
        <name>L-glutamate</name>
        <dbReference type="ChEBI" id="CHEBI:29985"/>
    </ligand>
</feature>
<feature type="site" description="Crucial to convey clamshell closure to channel opening" evidence="18">
    <location>
        <position position="654"/>
    </location>
</feature>
<dbReference type="GO" id="GO:0034702">
    <property type="term" value="C:monoatomic ion channel complex"/>
    <property type="evidence" value="ECO:0007669"/>
    <property type="project" value="UniProtKB-ARBA"/>
</dbReference>
<dbReference type="OrthoDB" id="5984008at2759"/>
<dbReference type="EMBL" id="CAJOBC010001977">
    <property type="protein sequence ID" value="CAF3708831.1"/>
    <property type="molecule type" value="Genomic_DNA"/>
</dbReference>
<dbReference type="PANTHER" id="PTHR18966">
    <property type="entry name" value="IONOTROPIC GLUTAMATE RECEPTOR"/>
    <property type="match status" value="1"/>
</dbReference>
<comment type="similarity">
    <text evidence="1">Belongs to the glutamate-gated ion channel (TC 1.A.10.1) family.</text>
</comment>
<dbReference type="InterPro" id="IPR001828">
    <property type="entry name" value="ANF_lig-bd_rcpt"/>
</dbReference>
<dbReference type="Pfam" id="PF01094">
    <property type="entry name" value="ANF_receptor"/>
    <property type="match status" value="1"/>
</dbReference>
<keyword evidence="14" id="KW-0407">Ion channel</keyword>
<evidence type="ECO:0000259" key="23">
    <source>
        <dbReference type="SMART" id="SM00918"/>
    </source>
</evidence>
<dbReference type="Proteomes" id="UP000681722">
    <property type="component" value="Unassembled WGS sequence"/>
</dbReference>
<evidence type="ECO:0000256" key="1">
    <source>
        <dbReference type="ARBA" id="ARBA00008685"/>
    </source>
</evidence>
<keyword evidence="10" id="KW-0675">Receptor</keyword>
<dbReference type="InterPro" id="IPR015683">
    <property type="entry name" value="Ionotropic_Glu_rcpt"/>
</dbReference>
<protein>
    <recommendedName>
        <fullName evidence="16">Glutamate receptor 1</fullName>
    </recommendedName>
</protein>
<evidence type="ECO:0000256" key="5">
    <source>
        <dbReference type="ARBA" id="ARBA00022729"/>
    </source>
</evidence>
<keyword evidence="5" id="KW-0732">Signal</keyword>
<feature type="transmembrane region" description="Helical" evidence="21">
    <location>
        <begin position="522"/>
        <end position="541"/>
    </location>
</feature>
<dbReference type="FunFam" id="3.40.190.10:FF:000060">
    <property type="entry name" value="Glutamate receptor ionotropic, kainate 1"/>
    <property type="match status" value="1"/>
</dbReference>
<dbReference type="GO" id="GO:0007166">
    <property type="term" value="P:cell surface receptor signaling pathway"/>
    <property type="evidence" value="ECO:0007669"/>
    <property type="project" value="UniProtKB-ARBA"/>
</dbReference>
<accession>A0A814BP19</accession>
<dbReference type="Pfam" id="PF10613">
    <property type="entry name" value="Lig_chan-Glu_bd"/>
    <property type="match status" value="1"/>
</dbReference>
<evidence type="ECO:0000256" key="10">
    <source>
        <dbReference type="ARBA" id="ARBA00023170"/>
    </source>
</evidence>
<feature type="binding site" evidence="17">
    <location>
        <position position="696"/>
    </location>
    <ligand>
        <name>L-glutamate</name>
        <dbReference type="ChEBI" id="CHEBI:29985"/>
    </ligand>
</feature>
<keyword evidence="2" id="KW-0813">Transport</keyword>
<evidence type="ECO:0000256" key="17">
    <source>
        <dbReference type="PIRSR" id="PIRSR601508-1"/>
    </source>
</evidence>
<evidence type="ECO:0000313" key="25">
    <source>
        <dbReference type="EMBL" id="CAF3708831.1"/>
    </source>
</evidence>
<evidence type="ECO:0000256" key="4">
    <source>
        <dbReference type="ARBA" id="ARBA00022692"/>
    </source>
</evidence>
<proteinExistence type="inferred from homology"/>
<dbReference type="GO" id="GO:0004888">
    <property type="term" value="F:transmembrane signaling receptor activity"/>
    <property type="evidence" value="ECO:0007669"/>
    <property type="project" value="UniProtKB-ARBA"/>
</dbReference>
<evidence type="ECO:0000313" key="24">
    <source>
        <dbReference type="EMBL" id="CAF0930904.1"/>
    </source>
</evidence>
<feature type="disulfide bond" evidence="19">
    <location>
        <begin position="708"/>
        <end position="763"/>
    </location>
</feature>
<keyword evidence="19" id="KW-1015">Disulfide bond</keyword>
<keyword evidence="12" id="KW-0628">Postsynaptic cell membrane</keyword>
<feature type="binding site" evidence="17">
    <location>
        <position position="477"/>
    </location>
    <ligand>
        <name>L-glutamate</name>
        <dbReference type="ChEBI" id="CHEBI:29985"/>
    </ligand>
</feature>
<evidence type="ECO:0000313" key="26">
    <source>
        <dbReference type="Proteomes" id="UP000663829"/>
    </source>
</evidence>
<evidence type="ECO:0000256" key="8">
    <source>
        <dbReference type="ARBA" id="ARBA00023065"/>
    </source>
</evidence>
<feature type="compositionally biased region" description="Polar residues" evidence="20">
    <location>
        <begin position="989"/>
        <end position="1002"/>
    </location>
</feature>
<evidence type="ECO:0000256" key="18">
    <source>
        <dbReference type="PIRSR" id="PIRSR601508-2"/>
    </source>
</evidence>
<keyword evidence="4 21" id="KW-0812">Transmembrane</keyword>
<dbReference type="GO" id="GO:0045211">
    <property type="term" value="C:postsynaptic membrane"/>
    <property type="evidence" value="ECO:0007669"/>
    <property type="project" value="UniProtKB-SubCell"/>
</dbReference>
<dbReference type="Proteomes" id="UP000663829">
    <property type="component" value="Unassembled WGS sequence"/>
</dbReference>
<evidence type="ECO:0000256" key="9">
    <source>
        <dbReference type="ARBA" id="ARBA00023136"/>
    </source>
</evidence>
<evidence type="ECO:0000256" key="13">
    <source>
        <dbReference type="ARBA" id="ARBA00023286"/>
    </source>
</evidence>
<evidence type="ECO:0000259" key="22">
    <source>
        <dbReference type="SMART" id="SM00079"/>
    </source>
</evidence>
<reference evidence="24" key="1">
    <citation type="submission" date="2021-02" db="EMBL/GenBank/DDBJ databases">
        <authorList>
            <person name="Nowell W R."/>
        </authorList>
    </citation>
    <scope>NUCLEOTIDE SEQUENCE</scope>
</reference>
<evidence type="ECO:0000256" key="20">
    <source>
        <dbReference type="SAM" id="MobiDB-lite"/>
    </source>
</evidence>
<dbReference type="SUPFAM" id="SSF53850">
    <property type="entry name" value="Periplasmic binding protein-like II"/>
    <property type="match status" value="1"/>
</dbReference>
<dbReference type="SUPFAM" id="SSF81324">
    <property type="entry name" value="Voltage-gated potassium channels"/>
    <property type="match status" value="1"/>
</dbReference>
<dbReference type="GO" id="GO:0005230">
    <property type="term" value="F:extracellular ligand-gated monoatomic ion channel activity"/>
    <property type="evidence" value="ECO:0007669"/>
    <property type="project" value="UniProtKB-ARBA"/>
</dbReference>
<feature type="transmembrane region" description="Helical" evidence="21">
    <location>
        <begin position="598"/>
        <end position="620"/>
    </location>
</feature>
<feature type="site" description="Crucial to convey clamshell closure to channel opening" evidence="18">
    <location>
        <position position="627"/>
    </location>
</feature>
<feature type="transmembrane region" description="Helical" evidence="21">
    <location>
        <begin position="781"/>
        <end position="805"/>
    </location>
</feature>
<evidence type="ECO:0000256" key="16">
    <source>
        <dbReference type="ARBA" id="ARBA00072754"/>
    </source>
</evidence>
<keyword evidence="11" id="KW-0325">Glycoprotein</keyword>
<feature type="region of interest" description="Disordered" evidence="20">
    <location>
        <begin position="985"/>
        <end position="1027"/>
    </location>
</feature>
<dbReference type="InterPro" id="IPR019594">
    <property type="entry name" value="Glu/Gly-bd"/>
</dbReference>
<keyword evidence="7" id="KW-0770">Synapse</keyword>
<dbReference type="FunFam" id="1.10.287.70:FF:000064">
    <property type="entry name" value="Glutamate receptor ionotropic, kainate"/>
    <property type="match status" value="1"/>
</dbReference>
<evidence type="ECO:0000256" key="12">
    <source>
        <dbReference type="ARBA" id="ARBA00023257"/>
    </source>
</evidence>
<dbReference type="InterPro" id="IPR001320">
    <property type="entry name" value="Iontro_rcpt_C"/>
</dbReference>
<evidence type="ECO:0000256" key="11">
    <source>
        <dbReference type="ARBA" id="ARBA00023180"/>
    </source>
</evidence>
<sequence length="1027" mass="117088">MVKYDNRSLLALNSPVITVNIGGVFTDRDEGSDTKTMEYVFKSAVFYFNRKNNTNWNNNIKYSVETINISATGSAVQAVKDVCSIIETRHVSGMFGPPYPPLSTLVQSMCYYVDIPFVNVCSTCYDSENDDDDDSEQTKLRKMFVNLYPSNRDLNLAFQSLTQKLQWTKFLIIYDTDSGLTRLQGLLNAPGINQTDILVRQLTDPKDRSVLTDAIGRDIFNVILDLNDENTKFVLRMALQLGMINSNYHYLLTTLDIDTYDLEDYKYNYVNITAYRLFNRDSHIIQDAMKYYFEFKRIENNEQNRQTFTTQVALWIDALSAFAMAYDKFLSGSKSSIPIDYVPNPSCHPDYPAKGWPKGNELYSKFQIVKFYGLSGSVQFSSYGERTNFELQIVHLSETGLVQEPPYVMLKKNSNSTEVPDNYTNEDFEGFCIDLLEELSIAMKFSYKIEPIRTRSYQEMVDHVKKKEADLAVAPLTINYAREKQIDFTKPFLSLGIAILFKLPLPEKPGLFSFLSPLSLEIWIYTFTAVLTVSLILLLIARCSPDEWRNPYPCDTDYNYLENRFTVSNTLWFSIGTLMQQGSDVSPSAISTRLVSGIWWFFTLILISSYTANLAAFLTVEKLTNPIESAEDLAKQSKYKYGVLKNGTTQQFFKESSIPTYQTMWKQMVSNPDVFVDSNSEGIEKTQKGQYAYLMESTTIEYTVQRECSLTQIGGLLDNKGYGIGLPEGSPHREKFSEIILDLQEKGIIQKSYNKWWKGKGSCVREDKKDSKASPLGVKNVGGIFVVLLGGIILALIVAVGEFIYHARKNHPEHRHSVWYELLKELRFAIQCNASNRKSLVARRCSQCKGTDTYTTEENSRTNSLPSNDISAISSFKRRKKSSNRSSFELEERSKFDTILLSDNDNNEQLSVKPLPYYQNSIPNNISNKTFHRRRSSTSPPPDYQGLVLVEQAPSTKKWQLNESTPSHRYCDNYKQVPSKINVRPQHVRFSSDTQPSPTLSNPMDAFDDLSSSSRSQSPVGHHVSEL</sequence>
<evidence type="ECO:0000256" key="15">
    <source>
        <dbReference type="ARBA" id="ARBA00034104"/>
    </source>
</evidence>
<evidence type="ECO:0000256" key="14">
    <source>
        <dbReference type="ARBA" id="ARBA00023303"/>
    </source>
</evidence>
<dbReference type="SMART" id="SM00918">
    <property type="entry name" value="Lig_chan-Glu_bd"/>
    <property type="match status" value="1"/>
</dbReference>
<dbReference type="InterPro" id="IPR028082">
    <property type="entry name" value="Peripla_BP_I"/>
</dbReference>
<name>A0A814BP19_9BILA</name>
<feature type="region of interest" description="Disordered" evidence="20">
    <location>
        <begin position="927"/>
        <end position="946"/>
    </location>
</feature>
<dbReference type="InterPro" id="IPR001508">
    <property type="entry name" value="Iono_Glu_rcpt_met"/>
</dbReference>
<dbReference type="Pfam" id="PF00060">
    <property type="entry name" value="Lig_chan"/>
    <property type="match status" value="1"/>
</dbReference>
<keyword evidence="13" id="KW-1071">Ligand-gated ion channel</keyword>
<keyword evidence="6 21" id="KW-1133">Transmembrane helix</keyword>
<feature type="domain" description="Ionotropic glutamate receptor C-terminal" evidence="22">
    <location>
        <begin position="395"/>
        <end position="759"/>
    </location>
</feature>
<dbReference type="Gene3D" id="3.40.190.10">
    <property type="entry name" value="Periplasmic binding protein-like II"/>
    <property type="match status" value="3"/>
</dbReference>
<feature type="disulfide bond" evidence="19">
    <location>
        <begin position="83"/>
        <end position="347"/>
    </location>
</feature>
<gene>
    <name evidence="24" type="ORF">GPM918_LOCUS10175</name>
    <name evidence="25" type="ORF">SRO942_LOCUS10176</name>
</gene>
<evidence type="ECO:0000256" key="6">
    <source>
        <dbReference type="ARBA" id="ARBA00022989"/>
    </source>
</evidence>
<evidence type="ECO:0000256" key="21">
    <source>
        <dbReference type="SAM" id="Phobius"/>
    </source>
</evidence>
<dbReference type="SMART" id="SM00079">
    <property type="entry name" value="PBPe"/>
    <property type="match status" value="1"/>
</dbReference>
<feature type="binding site" evidence="17">
    <location>
        <position position="649"/>
    </location>
    <ligand>
        <name>L-glutamate</name>
        <dbReference type="ChEBI" id="CHEBI:29985"/>
    </ligand>
</feature>
<evidence type="ECO:0000256" key="3">
    <source>
        <dbReference type="ARBA" id="ARBA00022475"/>
    </source>
</evidence>
<feature type="domain" description="Ionotropic glutamate receptor L-glutamate and glycine-binding" evidence="23">
    <location>
        <begin position="406"/>
        <end position="462"/>
    </location>
</feature>
<keyword evidence="3" id="KW-1003">Cell membrane</keyword>
<keyword evidence="9 21" id="KW-0472">Membrane</keyword>